<dbReference type="InterPro" id="IPR011009">
    <property type="entry name" value="Kinase-like_dom_sf"/>
</dbReference>
<dbReference type="EMBL" id="CM010719">
    <property type="protein sequence ID" value="RZC60016.1"/>
    <property type="molecule type" value="Genomic_DNA"/>
</dbReference>
<dbReference type="SUPFAM" id="SSF56112">
    <property type="entry name" value="Protein kinase-like (PK-like)"/>
    <property type="match status" value="1"/>
</dbReference>
<reference evidence="1 2" key="1">
    <citation type="journal article" date="2018" name="Science">
        <title>The opium poppy genome and morphinan production.</title>
        <authorList>
            <person name="Guo L."/>
            <person name="Winzer T."/>
            <person name="Yang X."/>
            <person name="Li Y."/>
            <person name="Ning Z."/>
            <person name="He Z."/>
            <person name="Teodor R."/>
            <person name="Lu Y."/>
            <person name="Bowser T.A."/>
            <person name="Graham I.A."/>
            <person name="Ye K."/>
        </authorList>
    </citation>
    <scope>NUCLEOTIDE SEQUENCE [LARGE SCALE GENOMIC DNA]</scope>
    <source>
        <strain evidence="2">cv. HN1</strain>
        <tissue evidence="1">Leaves</tissue>
    </source>
</reference>
<evidence type="ECO:0000313" key="2">
    <source>
        <dbReference type="Proteomes" id="UP000316621"/>
    </source>
</evidence>
<keyword evidence="2" id="KW-1185">Reference proteome</keyword>
<sequence>MVLFRPEQFEELAVMDPFFEDVPLGLRIIDPVQIHTNGDINCSCRGKLYNLFVVLKECHRYFVKEVKCVQHSNLLMCLGTTSHKDYEIWEGYYCNLVEFLQKIESHRPQSSFAVDFLSQILTGLAGLHKRNSAHGNLVPEIVVIQTDSPVDSQNTNFVVILEDANTSFIVKLKDYDLSRAGEKDFLKDLKFFGRILELFVDQSREASDLLCRIQGTWENVKYGYNGKRDCYEYFRIKYPDLLIHPYRCLELHYGKMRRLNAIDAGCDETFMPFISSVILSS</sequence>
<protein>
    <recommendedName>
        <fullName evidence="3">Protein kinase domain-containing protein</fullName>
    </recommendedName>
</protein>
<dbReference type="Gramene" id="RZC60016">
    <property type="protein sequence ID" value="RZC60016"/>
    <property type="gene ID" value="C5167_021770"/>
</dbReference>
<organism evidence="1 2">
    <name type="scientific">Papaver somniferum</name>
    <name type="common">Opium poppy</name>
    <dbReference type="NCBI Taxonomy" id="3469"/>
    <lineage>
        <taxon>Eukaryota</taxon>
        <taxon>Viridiplantae</taxon>
        <taxon>Streptophyta</taxon>
        <taxon>Embryophyta</taxon>
        <taxon>Tracheophyta</taxon>
        <taxon>Spermatophyta</taxon>
        <taxon>Magnoliopsida</taxon>
        <taxon>Ranunculales</taxon>
        <taxon>Papaveraceae</taxon>
        <taxon>Papaveroideae</taxon>
        <taxon>Papaver</taxon>
    </lineage>
</organism>
<name>A0A4Y7JHK7_PAPSO</name>
<accession>A0A4Y7JHK7</accession>
<gene>
    <name evidence="1" type="ORF">C5167_021770</name>
</gene>
<proteinExistence type="predicted"/>
<dbReference type="Gene3D" id="1.10.510.10">
    <property type="entry name" value="Transferase(Phosphotransferase) domain 1"/>
    <property type="match status" value="1"/>
</dbReference>
<dbReference type="Proteomes" id="UP000316621">
    <property type="component" value="Chromosome 5"/>
</dbReference>
<dbReference type="AlphaFoldDB" id="A0A4Y7JHK7"/>
<evidence type="ECO:0000313" key="1">
    <source>
        <dbReference type="EMBL" id="RZC60016.1"/>
    </source>
</evidence>
<evidence type="ECO:0008006" key="3">
    <source>
        <dbReference type="Google" id="ProtNLM"/>
    </source>
</evidence>